<dbReference type="PANTHER" id="PTHR33312">
    <property type="entry name" value="MEMBRANE-ASSOCIATED KINASE REGULATOR 4-RELATED"/>
    <property type="match status" value="1"/>
</dbReference>
<protein>
    <recommendedName>
        <fullName evidence="4">Membrane-associated kinase regulator 4</fullName>
    </recommendedName>
</protein>
<dbReference type="GO" id="GO:0005886">
    <property type="term" value="C:plasma membrane"/>
    <property type="evidence" value="ECO:0007669"/>
    <property type="project" value="InterPro"/>
</dbReference>
<evidence type="ECO:0000256" key="1">
    <source>
        <dbReference type="SAM" id="MobiDB-lite"/>
    </source>
</evidence>
<dbReference type="EMBL" id="CM002924">
    <property type="protein sequence ID" value="KGN58904.1"/>
    <property type="molecule type" value="Genomic_DNA"/>
</dbReference>
<dbReference type="AlphaFoldDB" id="A0A0A0LDA1"/>
<name>A0A0A0LDA1_CUCSA</name>
<dbReference type="Gramene" id="KGN58904">
    <property type="protein sequence ID" value="KGN58904"/>
    <property type="gene ID" value="Csa_3G735040"/>
</dbReference>
<feature type="region of interest" description="Disordered" evidence="1">
    <location>
        <begin position="218"/>
        <end position="244"/>
    </location>
</feature>
<evidence type="ECO:0000313" key="2">
    <source>
        <dbReference type="EMBL" id="KGN58904.1"/>
    </source>
</evidence>
<reference evidence="2 3" key="2">
    <citation type="journal article" date="2009" name="PLoS ONE">
        <title>An integrated genetic and cytogenetic map of the cucumber genome.</title>
        <authorList>
            <person name="Ren Y."/>
            <person name="Zhang Z."/>
            <person name="Liu J."/>
            <person name="Staub J.E."/>
            <person name="Han Y."/>
            <person name="Cheng Z."/>
            <person name="Li X."/>
            <person name="Lu J."/>
            <person name="Miao H."/>
            <person name="Kang H."/>
            <person name="Xie B."/>
            <person name="Gu X."/>
            <person name="Wang X."/>
            <person name="Du Y."/>
            <person name="Jin W."/>
            <person name="Huang S."/>
        </authorList>
    </citation>
    <scope>NUCLEOTIDE SEQUENCE [LARGE SCALE GENOMIC DNA]</scope>
    <source>
        <strain evidence="3">cv. 9930</strain>
    </source>
</reference>
<dbReference type="PANTHER" id="PTHR33312:SF21">
    <property type="entry name" value="MEMBRANE-ASSOCIATED KINASE REGULATOR 3-RELATED"/>
    <property type="match status" value="1"/>
</dbReference>
<dbReference type="GO" id="GO:0019210">
    <property type="term" value="F:kinase inhibitor activity"/>
    <property type="evidence" value="ECO:0007669"/>
    <property type="project" value="InterPro"/>
</dbReference>
<feature type="compositionally biased region" description="Low complexity" evidence="1">
    <location>
        <begin position="234"/>
        <end position="244"/>
    </location>
</feature>
<feature type="compositionally biased region" description="Polar residues" evidence="1">
    <location>
        <begin position="222"/>
        <end position="233"/>
    </location>
</feature>
<proteinExistence type="predicted"/>
<gene>
    <name evidence="2" type="ORF">Csa_3G735040</name>
</gene>
<dbReference type="OrthoDB" id="1938320at2759"/>
<keyword evidence="3" id="KW-1185">Reference proteome</keyword>
<dbReference type="OMA" id="SEIEHCY"/>
<dbReference type="STRING" id="3659.A0A0A0LDA1"/>
<dbReference type="Proteomes" id="UP000029981">
    <property type="component" value="Chromosome 3"/>
</dbReference>
<reference evidence="2 3" key="1">
    <citation type="journal article" date="2009" name="Nat. Genet.">
        <title>The genome of the cucumber, Cucumis sativus L.</title>
        <authorList>
            <person name="Huang S."/>
            <person name="Li R."/>
            <person name="Zhang Z."/>
            <person name="Li L."/>
            <person name="Gu X."/>
            <person name="Fan W."/>
            <person name="Lucas W.J."/>
            <person name="Wang X."/>
            <person name="Xie B."/>
            <person name="Ni P."/>
            <person name="Ren Y."/>
            <person name="Zhu H."/>
            <person name="Li J."/>
            <person name="Lin K."/>
            <person name="Jin W."/>
            <person name="Fei Z."/>
            <person name="Li G."/>
            <person name="Staub J."/>
            <person name="Kilian A."/>
            <person name="van der Vossen E.A."/>
            <person name="Wu Y."/>
            <person name="Guo J."/>
            <person name="He J."/>
            <person name="Jia Z."/>
            <person name="Ren Y."/>
            <person name="Tian G."/>
            <person name="Lu Y."/>
            <person name="Ruan J."/>
            <person name="Qian W."/>
            <person name="Wang M."/>
            <person name="Huang Q."/>
            <person name="Li B."/>
            <person name="Xuan Z."/>
            <person name="Cao J."/>
            <person name="Asan"/>
            <person name="Wu Z."/>
            <person name="Zhang J."/>
            <person name="Cai Q."/>
            <person name="Bai Y."/>
            <person name="Zhao B."/>
            <person name="Han Y."/>
            <person name="Li Y."/>
            <person name="Li X."/>
            <person name="Wang S."/>
            <person name="Shi Q."/>
            <person name="Liu S."/>
            <person name="Cho W.K."/>
            <person name="Kim J.Y."/>
            <person name="Xu Y."/>
            <person name="Heller-Uszynska K."/>
            <person name="Miao H."/>
            <person name="Cheng Z."/>
            <person name="Zhang S."/>
            <person name="Wu J."/>
            <person name="Yang Y."/>
            <person name="Kang H."/>
            <person name="Li M."/>
            <person name="Liang H."/>
            <person name="Ren X."/>
            <person name="Shi Z."/>
            <person name="Wen M."/>
            <person name="Jian M."/>
            <person name="Yang H."/>
            <person name="Zhang G."/>
            <person name="Yang Z."/>
            <person name="Chen R."/>
            <person name="Liu S."/>
            <person name="Li J."/>
            <person name="Ma L."/>
            <person name="Liu H."/>
            <person name="Zhou Y."/>
            <person name="Zhao J."/>
            <person name="Fang X."/>
            <person name="Li G."/>
            <person name="Fang L."/>
            <person name="Li Y."/>
            <person name="Liu D."/>
            <person name="Zheng H."/>
            <person name="Zhang Y."/>
            <person name="Qin N."/>
            <person name="Li Z."/>
            <person name="Yang G."/>
            <person name="Yang S."/>
            <person name="Bolund L."/>
            <person name="Kristiansen K."/>
            <person name="Zheng H."/>
            <person name="Li S."/>
            <person name="Zhang X."/>
            <person name="Yang H."/>
            <person name="Wang J."/>
            <person name="Sun R."/>
            <person name="Zhang B."/>
            <person name="Jiang S."/>
            <person name="Wang J."/>
            <person name="Du Y."/>
            <person name="Li S."/>
        </authorList>
    </citation>
    <scope>NUCLEOTIDE SEQUENCE [LARGE SCALE GENOMIC DNA]</scope>
    <source>
        <strain evidence="3">cv. 9930</strain>
    </source>
</reference>
<evidence type="ECO:0000313" key="3">
    <source>
        <dbReference type="Proteomes" id="UP000029981"/>
    </source>
</evidence>
<dbReference type="eggNOG" id="ENOG502RCYF">
    <property type="taxonomic scope" value="Eukaryota"/>
</dbReference>
<dbReference type="InterPro" id="IPR039620">
    <property type="entry name" value="BKI1/MAKR1/3/4"/>
</dbReference>
<sequence>MAIGQFSYTYTEDYIEMDISSSSNFCYSLNSPPQAREFEFQMNAVSLERETTISPADELFYKGKLLPLHLPPRIQMVQKLIQNNSNAHHETEPHFGENFQISFISSSSASSANASIYTPHQSFNFSPAESCRFSFELKPVEHWINTEMGGHQKLRQHKQSSLFQKLKASRAYIWSLFNKSACTDESCAKLAENRPKRKELSFKKDHFTATLVDKNRVRNQRRTSFSTTKPSCPSSLSSSVSSSSSSSFSLSSSSGMFDPQILKRCNSASSEMARSIEGAIAHCKQSHFL</sequence>
<organism evidence="2 3">
    <name type="scientific">Cucumis sativus</name>
    <name type="common">Cucumber</name>
    <dbReference type="NCBI Taxonomy" id="3659"/>
    <lineage>
        <taxon>Eukaryota</taxon>
        <taxon>Viridiplantae</taxon>
        <taxon>Streptophyta</taxon>
        <taxon>Embryophyta</taxon>
        <taxon>Tracheophyta</taxon>
        <taxon>Spermatophyta</taxon>
        <taxon>Magnoliopsida</taxon>
        <taxon>eudicotyledons</taxon>
        <taxon>Gunneridae</taxon>
        <taxon>Pentapetalae</taxon>
        <taxon>rosids</taxon>
        <taxon>fabids</taxon>
        <taxon>Cucurbitales</taxon>
        <taxon>Cucurbitaceae</taxon>
        <taxon>Benincaseae</taxon>
        <taxon>Cucumis</taxon>
    </lineage>
</organism>
<evidence type="ECO:0008006" key="4">
    <source>
        <dbReference type="Google" id="ProtNLM"/>
    </source>
</evidence>
<reference evidence="2 3" key="3">
    <citation type="journal article" date="2010" name="BMC Genomics">
        <title>Transcriptome sequencing and comparative analysis of cucumber flowers with different sex types.</title>
        <authorList>
            <person name="Guo S."/>
            <person name="Zheng Y."/>
            <person name="Joung J.G."/>
            <person name="Liu S."/>
            <person name="Zhang Z."/>
            <person name="Crasta O.R."/>
            <person name="Sobral B.W."/>
            <person name="Xu Y."/>
            <person name="Huang S."/>
            <person name="Fei Z."/>
        </authorList>
    </citation>
    <scope>NUCLEOTIDE SEQUENCE [LARGE SCALE GENOMIC DNA]</scope>
    <source>
        <strain evidence="3">cv. 9930</strain>
    </source>
</reference>
<accession>A0A0A0LDA1</accession>
<reference evidence="2 3" key="4">
    <citation type="journal article" date="2011" name="BMC Genomics">
        <title>RNA-Seq improves annotation of protein-coding genes in the cucumber genome.</title>
        <authorList>
            <person name="Li Z."/>
            <person name="Zhang Z."/>
            <person name="Yan P."/>
            <person name="Huang S."/>
            <person name="Fei Z."/>
            <person name="Lin K."/>
        </authorList>
    </citation>
    <scope>NUCLEOTIDE SEQUENCE [LARGE SCALE GENOMIC DNA]</scope>
    <source>
        <strain evidence="3">cv. 9930</strain>
    </source>
</reference>